<feature type="compositionally biased region" description="Low complexity" evidence="6">
    <location>
        <begin position="2065"/>
        <end position="2075"/>
    </location>
</feature>
<dbReference type="Gene3D" id="2.60.220.50">
    <property type="match status" value="1"/>
</dbReference>
<evidence type="ECO:0000259" key="9">
    <source>
        <dbReference type="PROSITE" id="PS50221"/>
    </source>
</evidence>
<dbReference type="SUPFAM" id="SSF53448">
    <property type="entry name" value="Nucleotide-diphospho-sugar transferases"/>
    <property type="match status" value="1"/>
</dbReference>
<dbReference type="InterPro" id="IPR029044">
    <property type="entry name" value="Nucleotide-diphossugar_trans"/>
</dbReference>
<dbReference type="SMART" id="SM00303">
    <property type="entry name" value="GPS"/>
    <property type="match status" value="1"/>
</dbReference>
<dbReference type="Pfam" id="PF02010">
    <property type="entry name" value="REJ"/>
    <property type="match status" value="1"/>
</dbReference>
<dbReference type="InterPro" id="IPR014756">
    <property type="entry name" value="Ig_E-set"/>
</dbReference>
<feature type="compositionally biased region" description="Acidic residues" evidence="6">
    <location>
        <begin position="2151"/>
        <end position="2160"/>
    </location>
</feature>
<dbReference type="GO" id="GO:0016020">
    <property type="term" value="C:membrane"/>
    <property type="evidence" value="ECO:0007669"/>
    <property type="project" value="UniProtKB-SubCell"/>
</dbReference>
<feature type="compositionally biased region" description="Basic residues" evidence="6">
    <location>
        <begin position="1946"/>
        <end position="1956"/>
    </location>
</feature>
<feature type="compositionally biased region" description="Polar residues" evidence="6">
    <location>
        <begin position="2055"/>
        <end position="2064"/>
    </location>
</feature>
<dbReference type="InterPro" id="IPR002909">
    <property type="entry name" value="IPT_dom"/>
</dbReference>
<dbReference type="Gene3D" id="3.90.550.10">
    <property type="entry name" value="Spore Coat Polysaccharide Biosynthesis Protein SpsA, Chain A"/>
    <property type="match status" value="1"/>
</dbReference>
<feature type="region of interest" description="Disordered" evidence="6">
    <location>
        <begin position="2132"/>
        <end position="2194"/>
    </location>
</feature>
<feature type="transmembrane region" description="Helical" evidence="7">
    <location>
        <begin position="1918"/>
        <end position="1942"/>
    </location>
</feature>
<gene>
    <name evidence="10" type="ORF">RB653_004492</name>
</gene>
<keyword evidence="4 7" id="KW-0472">Membrane</keyword>
<evidence type="ECO:0000256" key="6">
    <source>
        <dbReference type="SAM" id="MobiDB-lite"/>
    </source>
</evidence>
<feature type="compositionally biased region" description="Basic and acidic residues" evidence="6">
    <location>
        <begin position="1957"/>
        <end position="2000"/>
    </location>
</feature>
<dbReference type="PANTHER" id="PTHR22916">
    <property type="entry name" value="GLYCOSYLTRANSFERASE"/>
    <property type="match status" value="1"/>
</dbReference>
<evidence type="ECO:0000256" key="1">
    <source>
        <dbReference type="ARBA" id="ARBA00004370"/>
    </source>
</evidence>
<feature type="chain" id="PRO_5043056270" description="GAIN-B domain-containing protein" evidence="8">
    <location>
        <begin position="20"/>
        <end position="2194"/>
    </location>
</feature>
<dbReference type="InterPro" id="IPR000203">
    <property type="entry name" value="GPS"/>
</dbReference>
<evidence type="ECO:0000256" key="2">
    <source>
        <dbReference type="ARBA" id="ARBA00022692"/>
    </source>
</evidence>
<name>A0AAN7UJF2_9MYCE</name>
<dbReference type="PROSITE" id="PS50221">
    <property type="entry name" value="GAIN_B"/>
    <property type="match status" value="1"/>
</dbReference>
<dbReference type="InterPro" id="IPR046338">
    <property type="entry name" value="GAIN_dom_sf"/>
</dbReference>
<feature type="domain" description="GAIN-B" evidence="9">
    <location>
        <begin position="1765"/>
        <end position="1917"/>
    </location>
</feature>
<feature type="region of interest" description="Disordered" evidence="6">
    <location>
        <begin position="1946"/>
        <end position="2020"/>
    </location>
</feature>
<sequence>MLNFIVLFILLLLCSPSFQVDLKRGEKQQNIYKNYDISILKKEYESIIRDYNINNVDYEKDLSNIYTQLNNIQFSNITNFNNLDWFLNLINNQTNINSIENNNGNNEKLNIGIIVSSFEGMYSTSGIGTVYSILSDFLVKTGKYNVTVIYTRDDPPERKSFYNWKIDLKERGINLVHLPLSAVRVDNPLFVRKSYQVYQYLKHQSFDVLHFPDFEGMAYYSCLAKKNGVEKQFQNVTIVVGLHGPSSWVSKSNTKKISLDHDQVELDFMERKSVEMADIIWTPSNYIVSWLIKEVGWTIPQENLYLLPFLPPPSPSTAITNNKKTSSLIKEIVFFGRLEQRKGIVLFCDALDQMVSNSKYKQLSKLKVTFLGRSSDIITEPSVKIDAIYYIRDRSVNWPFEIKYLDEKSSNQAIEYLTDDLHKLVVIPSLEDNAPYTLYECLYNRIPFIASHQPSMVPLIESEDQSSVLFEINSKSLSLKLDEILVNGKHLIGRPTISKEKSESAWLNFYSTTIVSNSIKNRQLSDRKQNQEQPLVSICLTHFNRPNFLKQAIESIENQDYKYYEIVLVDDGSTSVESIDYLYSLKDKFKEKGWKIIMTENKYLGAARNTAASQAKGKYLLFLDDDNYMYPNAISTYVSIVANTNANVVSSPHSIFNSTDTPISKDVVIQRQWVPLGPSLSVGLFKNCFGDANFFIEKSSFNSIGGFTEEVGVGLEDHEILAKLVIEGFKLSVSTEPLLYYRFHDSVNQMIFNTDSKSNQMRYIRPFSEILSNGHVPVLKVLATNAIHAQSKRVLVNTCNITLSSVQPNYGPPSGGSLVSITGSGFNCGVSSVLFGGTACANPKVRTDGLLTCTTPSSDNSGPADIVVRGSDGSTITLTEAYNYVSTIAITSCALGANNGNFFSCEISDPVNTASSPSCSSLFSSSTLQTLGSSPTCEYTGSNILMVTLGTGESVSVGQQLEFLQGGITSKNGNKNNYQSVTLEPPQDATPVADIKAPNVLDSCSPLVLDASNSKGGNGKALTYHWSVSGGDTNTQLNNLLDQNNATITIPNNLLSTGQIYTFKLQITNWLKKSDTASVSVTKKEGAVLDVTIQGSSIHRMGAVDLTLKGNASVSSCSSDGASQNTNTIKYKWSIVPEIQLANPKDYTGPTLNIPASKWVYDTTYVITLTATSGKETNYDNVTVIISKKPITAVIEGGDKEFPLNTLITLDASKSFDPTVSSTLKELDGASSTTTQQSSFTYTWRCINKSGKDCGLKLDSKPTITFNSSRLNVGVFHFSVDVTPDGDATRSGSASTTVTIVNTPVIDVIISPLPATIDPTQKLVLYTVVRGSDASSSNLTFEWNMLEGKLELPLKQAYSTPMDSRNLVLKAGALGSKVVYRFSVDVKNKKTGATGKAMVTFTTEAIPQGGDITCLTTTGDVTDTYKITMGDQWTDNSGIKSYNFRYRVGSGPAIALSESSSDNSISTILPPGQITIIGYVTSNDGITASKSCKIQVKEATNIEEAINFLSTTITNPEVSLYQLSVALKIANSLVPETLRLAKASSKNAIAETDEQFQVIMPETPQSANKIVFSKKPTNPNQDPEEFNPPAVNKKMSAAAVASQISQFKANGIRQVMDQVVKQKKQLSNYGISTVVDLISTSTDTSAVVHPSTLKESMNIMKVVSPMMVKSQVLPSDFISSVNYLSNVNEQIVRHQSNITQGKTAPTYANMVVDVTSNILVISNSLADGILQRTASGEDPFTVASDKGFSITTFKTQQMDLIKNGQSIGFKKDDGGQSLDGEKLSFTPKFNIPSSVLSKKSLKSNSEISGKLITIPSNVHFDHKAPKDTTIFPKTVSLELFNGDSELAINGLKDPIVIDMGKHSPPKDKDFKCGWWDSKKLEWSTDGCSTHKVDGSIQCKCNHLTEFGLIEYAKSSQNIWIIIGPVVGGVVFAAAMVGTVVLVKRKKNKNKKNKAKKTKEQINKEKEDKKKQAREKKEADKLEKENKKKEKEDAKKQKDDTAEASSSSDLPIPKNKKDKSFGDENDVQYILQEFKDIFAETKKREQLKLLKNHQPVSPVTSIGNVSSTTSTPITSTVQPVIDDPSSSNTTTISANSDREKAAKTIQKAWKNYYSVKQLKKEAEVEELLENIGELLSDNERDPFETYQTLDNQIDDQNDEGDGQSPPPPPQQDENDEPNDIDNNDNNNDEEDQIEN</sequence>
<dbReference type="CDD" id="cd00761">
    <property type="entry name" value="Glyco_tranf_GTA_type"/>
    <property type="match status" value="1"/>
</dbReference>
<dbReference type="Gene3D" id="2.60.40.10">
    <property type="entry name" value="Immunoglobulins"/>
    <property type="match status" value="3"/>
</dbReference>
<proteinExistence type="predicted"/>
<keyword evidence="3 7" id="KW-1133">Transmembrane helix</keyword>
<evidence type="ECO:0000313" key="11">
    <source>
        <dbReference type="Proteomes" id="UP001344447"/>
    </source>
</evidence>
<feature type="region of interest" description="Disordered" evidence="6">
    <location>
        <begin position="2055"/>
        <end position="2098"/>
    </location>
</feature>
<evidence type="ECO:0000256" key="7">
    <source>
        <dbReference type="SAM" id="Phobius"/>
    </source>
</evidence>
<dbReference type="EMBL" id="JAVFKY010000001">
    <property type="protein sequence ID" value="KAK5582903.1"/>
    <property type="molecule type" value="Genomic_DNA"/>
</dbReference>
<dbReference type="InterPro" id="IPR001173">
    <property type="entry name" value="Glyco_trans_2-like"/>
</dbReference>
<dbReference type="SUPFAM" id="SSF53756">
    <property type="entry name" value="UDP-Glycosyltransferase/glycogen phosphorylase"/>
    <property type="match status" value="1"/>
</dbReference>
<dbReference type="Pfam" id="PF01833">
    <property type="entry name" value="TIG"/>
    <property type="match status" value="1"/>
</dbReference>
<evidence type="ECO:0000256" key="5">
    <source>
        <dbReference type="ARBA" id="ARBA00023157"/>
    </source>
</evidence>
<comment type="caution">
    <text evidence="10">The sequence shown here is derived from an EMBL/GenBank/DDBJ whole genome shotgun (WGS) entry which is preliminary data.</text>
</comment>
<dbReference type="Pfam" id="PF00535">
    <property type="entry name" value="Glycos_transf_2"/>
    <property type="match status" value="1"/>
</dbReference>
<dbReference type="InterPro" id="IPR002859">
    <property type="entry name" value="PKD/REJ-like"/>
</dbReference>
<organism evidence="10 11">
    <name type="scientific">Dictyostelium firmibasis</name>
    <dbReference type="NCBI Taxonomy" id="79012"/>
    <lineage>
        <taxon>Eukaryota</taxon>
        <taxon>Amoebozoa</taxon>
        <taxon>Evosea</taxon>
        <taxon>Eumycetozoa</taxon>
        <taxon>Dictyostelia</taxon>
        <taxon>Dictyosteliales</taxon>
        <taxon>Dictyosteliaceae</taxon>
        <taxon>Dictyostelium</taxon>
    </lineage>
</organism>
<dbReference type="Proteomes" id="UP001344447">
    <property type="component" value="Unassembled WGS sequence"/>
</dbReference>
<dbReference type="InterPro" id="IPR057244">
    <property type="entry name" value="GAIN_B"/>
</dbReference>
<evidence type="ECO:0000313" key="10">
    <source>
        <dbReference type="EMBL" id="KAK5582903.1"/>
    </source>
</evidence>
<accession>A0AAN7UJF2</accession>
<dbReference type="Gene3D" id="3.40.50.2000">
    <property type="entry name" value="Glycogen Phosphorylase B"/>
    <property type="match status" value="2"/>
</dbReference>
<evidence type="ECO:0000256" key="4">
    <source>
        <dbReference type="ARBA" id="ARBA00023136"/>
    </source>
</evidence>
<feature type="compositionally biased region" description="Acidic residues" evidence="6">
    <location>
        <begin position="2171"/>
        <end position="2194"/>
    </location>
</feature>
<keyword evidence="8" id="KW-0732">Signal</keyword>
<dbReference type="SUPFAM" id="SSF81296">
    <property type="entry name" value="E set domains"/>
    <property type="match status" value="1"/>
</dbReference>
<feature type="compositionally biased region" description="Low complexity" evidence="6">
    <location>
        <begin position="2084"/>
        <end position="2094"/>
    </location>
</feature>
<comment type="subcellular location">
    <subcellularLocation>
        <location evidence="1">Membrane</location>
    </subcellularLocation>
</comment>
<dbReference type="PANTHER" id="PTHR22916:SF30">
    <property type="entry name" value="IPT_TIG DOMAIN-CONTAINING PROTEIN"/>
    <property type="match status" value="1"/>
</dbReference>
<keyword evidence="2 7" id="KW-0812">Transmembrane</keyword>
<evidence type="ECO:0000256" key="3">
    <source>
        <dbReference type="ARBA" id="ARBA00022989"/>
    </source>
</evidence>
<keyword evidence="11" id="KW-1185">Reference proteome</keyword>
<dbReference type="Pfam" id="PF01825">
    <property type="entry name" value="GPS"/>
    <property type="match status" value="1"/>
</dbReference>
<keyword evidence="5" id="KW-1015">Disulfide bond</keyword>
<evidence type="ECO:0000256" key="8">
    <source>
        <dbReference type="SAM" id="SignalP"/>
    </source>
</evidence>
<protein>
    <recommendedName>
        <fullName evidence="9">GAIN-B domain-containing protein</fullName>
    </recommendedName>
</protein>
<feature type="signal peptide" evidence="8">
    <location>
        <begin position="1"/>
        <end position="19"/>
    </location>
</feature>
<reference evidence="10 11" key="1">
    <citation type="submission" date="2023-11" db="EMBL/GenBank/DDBJ databases">
        <title>Dfirmibasis_genome.</title>
        <authorList>
            <person name="Edelbroek B."/>
            <person name="Kjellin J."/>
            <person name="Jerlstrom-Hultqvist J."/>
            <person name="Soderbom F."/>
        </authorList>
    </citation>
    <scope>NUCLEOTIDE SEQUENCE [LARGE SCALE GENOMIC DNA]</scope>
    <source>
        <strain evidence="10 11">TNS-C-14</strain>
    </source>
</reference>
<dbReference type="InterPro" id="IPR013783">
    <property type="entry name" value="Ig-like_fold"/>
</dbReference>